<dbReference type="InterPro" id="IPR036291">
    <property type="entry name" value="NAD(P)-bd_dom_sf"/>
</dbReference>
<dbReference type="GO" id="GO:0000166">
    <property type="term" value="F:nucleotide binding"/>
    <property type="evidence" value="ECO:0007669"/>
    <property type="project" value="InterPro"/>
</dbReference>
<evidence type="ECO:0000313" key="9">
    <source>
        <dbReference type="Proteomes" id="UP001301769"/>
    </source>
</evidence>
<evidence type="ECO:0000256" key="1">
    <source>
        <dbReference type="ARBA" id="ARBA00010928"/>
    </source>
</evidence>
<name>A0AAN6YP99_9PEZI</name>
<evidence type="ECO:0000256" key="4">
    <source>
        <dbReference type="ARBA" id="ARBA00042988"/>
    </source>
</evidence>
<keyword evidence="9" id="KW-1185">Reference proteome</keyword>
<evidence type="ECO:0000313" key="8">
    <source>
        <dbReference type="EMBL" id="KAK4219897.1"/>
    </source>
</evidence>
<comment type="caution">
    <text evidence="8">The sequence shown here is derived from an EMBL/GenBank/DDBJ whole genome shotgun (WGS) entry which is preliminary data.</text>
</comment>
<comment type="catalytic activity">
    <reaction evidence="5">
        <text>D-xylose + NADP(+) = D-xylono-1,5-lactone + NADPH + H(+)</text>
        <dbReference type="Rhea" id="RHEA:22000"/>
        <dbReference type="ChEBI" id="CHEBI:15378"/>
        <dbReference type="ChEBI" id="CHEBI:15867"/>
        <dbReference type="ChEBI" id="CHEBI:53455"/>
        <dbReference type="ChEBI" id="CHEBI:57783"/>
        <dbReference type="ChEBI" id="CHEBI:58349"/>
        <dbReference type="EC" id="1.1.1.179"/>
    </reaction>
</comment>
<dbReference type="SUPFAM" id="SSF51735">
    <property type="entry name" value="NAD(P)-binding Rossmann-fold domains"/>
    <property type="match status" value="1"/>
</dbReference>
<gene>
    <name evidence="8" type="ORF">QBC37DRAFT_73367</name>
</gene>
<reference evidence="8" key="1">
    <citation type="journal article" date="2023" name="Mol. Phylogenet. Evol.">
        <title>Genome-scale phylogeny and comparative genomics of the fungal order Sordariales.</title>
        <authorList>
            <person name="Hensen N."/>
            <person name="Bonometti L."/>
            <person name="Westerberg I."/>
            <person name="Brannstrom I.O."/>
            <person name="Guillou S."/>
            <person name="Cros-Aarteil S."/>
            <person name="Calhoun S."/>
            <person name="Haridas S."/>
            <person name="Kuo A."/>
            <person name="Mondo S."/>
            <person name="Pangilinan J."/>
            <person name="Riley R."/>
            <person name="LaButti K."/>
            <person name="Andreopoulos B."/>
            <person name="Lipzen A."/>
            <person name="Chen C."/>
            <person name="Yan M."/>
            <person name="Daum C."/>
            <person name="Ng V."/>
            <person name="Clum A."/>
            <person name="Steindorff A."/>
            <person name="Ohm R.A."/>
            <person name="Martin F."/>
            <person name="Silar P."/>
            <person name="Natvig D.O."/>
            <person name="Lalanne C."/>
            <person name="Gautier V."/>
            <person name="Ament-Velasquez S.L."/>
            <person name="Kruys A."/>
            <person name="Hutchinson M.I."/>
            <person name="Powell A.J."/>
            <person name="Barry K."/>
            <person name="Miller A.N."/>
            <person name="Grigoriev I.V."/>
            <person name="Debuchy R."/>
            <person name="Gladieux P."/>
            <person name="Hiltunen Thoren M."/>
            <person name="Johannesson H."/>
        </authorList>
    </citation>
    <scope>NUCLEOTIDE SEQUENCE</scope>
    <source>
        <strain evidence="8">PSN293</strain>
    </source>
</reference>
<accession>A0AAN6YP99</accession>
<dbReference type="GO" id="GO:0047837">
    <property type="term" value="F:D-xylose 1-dehydrogenase (NADP+) activity"/>
    <property type="evidence" value="ECO:0007669"/>
    <property type="project" value="UniProtKB-EC"/>
</dbReference>
<dbReference type="Proteomes" id="UP001301769">
    <property type="component" value="Unassembled WGS sequence"/>
</dbReference>
<dbReference type="EC" id="1.1.1.179" evidence="3"/>
<dbReference type="InterPro" id="IPR055170">
    <property type="entry name" value="GFO_IDH_MocA-like_dom"/>
</dbReference>
<keyword evidence="2" id="KW-0560">Oxidoreductase</keyword>
<dbReference type="Gene3D" id="3.30.360.10">
    <property type="entry name" value="Dihydrodipicolinate Reductase, domain 2"/>
    <property type="match status" value="1"/>
</dbReference>
<dbReference type="EMBL" id="MU858046">
    <property type="protein sequence ID" value="KAK4219897.1"/>
    <property type="molecule type" value="Genomic_DNA"/>
</dbReference>
<protein>
    <recommendedName>
        <fullName evidence="3">D-xylose 1-dehydrogenase (NADP(+), D-xylono-1,5-lactone-forming)</fullName>
        <ecNumber evidence="3">1.1.1.179</ecNumber>
    </recommendedName>
    <alternativeName>
        <fullName evidence="4">D-xylose-NADP dehydrogenase</fullName>
    </alternativeName>
</protein>
<dbReference type="PANTHER" id="PTHR22604:SF105">
    <property type="entry name" value="TRANS-1,2-DIHYDROBENZENE-1,2-DIOL DEHYDROGENASE"/>
    <property type="match status" value="1"/>
</dbReference>
<dbReference type="SUPFAM" id="SSF55347">
    <property type="entry name" value="Glyceraldehyde-3-phosphate dehydrogenase-like, C-terminal domain"/>
    <property type="match status" value="1"/>
</dbReference>
<dbReference type="InterPro" id="IPR050984">
    <property type="entry name" value="Gfo/Idh/MocA_domain"/>
</dbReference>
<evidence type="ECO:0000256" key="2">
    <source>
        <dbReference type="ARBA" id="ARBA00023002"/>
    </source>
</evidence>
<dbReference type="Pfam" id="PF22725">
    <property type="entry name" value="GFO_IDH_MocA_C3"/>
    <property type="match status" value="1"/>
</dbReference>
<dbReference type="Gene3D" id="3.40.50.720">
    <property type="entry name" value="NAD(P)-binding Rossmann-like Domain"/>
    <property type="match status" value="1"/>
</dbReference>
<sequence>MAGVFGFAQRFWQIVSPPTGPPKNPDALKFGILGAANIAPPAIIVPAQQHGDVIIQAVAARNKDRAAAFAKKHGIPQVFDSYDALLADPSIDCVFIPLPNGLHYEWALKALAAGKHVLCEKPSVSNTTEAELLFRHPILQNADSPVMLEAFHYRFHPAWTVFTSFLDRPNIAHAKVNMMIPKVIIGDNNIRWEYSLAGGALMDLCYTSSVLRGVFGKEPEECTSCEVKTQPEPQQLCDNTFDATWKFPGGATAEMHGTLVGSIAQMINGGLVCEVMHRPTVVADDSLPADQEKVRTRKVRTNNFLFPTLYHRIDVEDTFVIRKKTAGGEGTGELIKTWKTKESKKAYTFGEGGFEGESQPYWLTYRYQLDAFVDRIRGRNIPTGAWVDGEDSIKTMKMIDMAYGKCGLPLRPTSSFRLA</sequence>
<reference evidence="8" key="2">
    <citation type="submission" date="2023-05" db="EMBL/GenBank/DDBJ databases">
        <authorList>
            <consortium name="Lawrence Berkeley National Laboratory"/>
            <person name="Steindorff A."/>
            <person name="Hensen N."/>
            <person name="Bonometti L."/>
            <person name="Westerberg I."/>
            <person name="Brannstrom I.O."/>
            <person name="Guillou S."/>
            <person name="Cros-Aarteil S."/>
            <person name="Calhoun S."/>
            <person name="Haridas S."/>
            <person name="Kuo A."/>
            <person name="Mondo S."/>
            <person name="Pangilinan J."/>
            <person name="Riley R."/>
            <person name="Labutti K."/>
            <person name="Andreopoulos B."/>
            <person name="Lipzen A."/>
            <person name="Chen C."/>
            <person name="Yanf M."/>
            <person name="Daum C."/>
            <person name="Ng V."/>
            <person name="Clum A."/>
            <person name="Ohm R."/>
            <person name="Martin F."/>
            <person name="Silar P."/>
            <person name="Natvig D."/>
            <person name="Lalanne C."/>
            <person name="Gautier V."/>
            <person name="Ament-Velasquez S.L."/>
            <person name="Kruys A."/>
            <person name="Hutchinson M.I."/>
            <person name="Powell A.J."/>
            <person name="Barry K."/>
            <person name="Miller A.N."/>
            <person name="Grigoriev I.V."/>
            <person name="Debuchy R."/>
            <person name="Gladieux P."/>
            <person name="Thoren M.H."/>
            <person name="Johannesson H."/>
        </authorList>
    </citation>
    <scope>NUCLEOTIDE SEQUENCE</scope>
    <source>
        <strain evidence="8">PSN293</strain>
    </source>
</reference>
<evidence type="ECO:0000256" key="3">
    <source>
        <dbReference type="ARBA" id="ARBA00038984"/>
    </source>
</evidence>
<proteinExistence type="inferred from homology"/>
<dbReference type="InterPro" id="IPR000683">
    <property type="entry name" value="Gfo/Idh/MocA-like_OxRdtase_N"/>
</dbReference>
<feature type="domain" description="Gfo/Idh/MocA-like oxidoreductase N-terminal" evidence="6">
    <location>
        <begin position="28"/>
        <end position="133"/>
    </location>
</feature>
<organism evidence="8 9">
    <name type="scientific">Rhypophila decipiens</name>
    <dbReference type="NCBI Taxonomy" id="261697"/>
    <lineage>
        <taxon>Eukaryota</taxon>
        <taxon>Fungi</taxon>
        <taxon>Dikarya</taxon>
        <taxon>Ascomycota</taxon>
        <taxon>Pezizomycotina</taxon>
        <taxon>Sordariomycetes</taxon>
        <taxon>Sordariomycetidae</taxon>
        <taxon>Sordariales</taxon>
        <taxon>Naviculisporaceae</taxon>
        <taxon>Rhypophila</taxon>
    </lineage>
</organism>
<dbReference type="PANTHER" id="PTHR22604">
    <property type="entry name" value="OXIDOREDUCTASES"/>
    <property type="match status" value="1"/>
</dbReference>
<dbReference type="AlphaFoldDB" id="A0AAN6YP99"/>
<comment type="similarity">
    <text evidence="1">Belongs to the Gfo/Idh/MocA family.</text>
</comment>
<evidence type="ECO:0000256" key="5">
    <source>
        <dbReference type="ARBA" id="ARBA00049233"/>
    </source>
</evidence>
<dbReference type="Pfam" id="PF01408">
    <property type="entry name" value="GFO_IDH_MocA"/>
    <property type="match status" value="1"/>
</dbReference>
<feature type="domain" description="GFO/IDH/MocA-like oxidoreductase" evidence="7">
    <location>
        <begin position="186"/>
        <end position="258"/>
    </location>
</feature>
<evidence type="ECO:0000259" key="6">
    <source>
        <dbReference type="Pfam" id="PF01408"/>
    </source>
</evidence>
<evidence type="ECO:0000259" key="7">
    <source>
        <dbReference type="Pfam" id="PF22725"/>
    </source>
</evidence>